<reference evidence="12" key="1">
    <citation type="journal article" date="2024" name="Gigascience">
        <title>Chromosome-level genome of the poultry shaft louse Menopon gallinae provides insight into the host-switching and adaptive evolution of parasitic lice.</title>
        <authorList>
            <person name="Xu Y."/>
            <person name="Ma L."/>
            <person name="Liu S."/>
            <person name="Liang Y."/>
            <person name="Liu Q."/>
            <person name="He Z."/>
            <person name="Tian L."/>
            <person name="Duan Y."/>
            <person name="Cai W."/>
            <person name="Li H."/>
            <person name="Song F."/>
        </authorList>
    </citation>
    <scope>NUCLEOTIDE SEQUENCE</scope>
    <source>
        <strain evidence="12">Cailab_2023a</strain>
    </source>
</reference>
<name>A0AAW2ICN8_9NEOP</name>
<dbReference type="GO" id="GO:0005634">
    <property type="term" value="C:nucleus"/>
    <property type="evidence" value="ECO:0007669"/>
    <property type="project" value="TreeGrafter"/>
</dbReference>
<dbReference type="AlphaFoldDB" id="A0AAW2ICN8"/>
<comment type="catalytic activity">
    <reaction evidence="8 10">
        <text>guanosine(26) in tRNA + 2 S-adenosyl-L-methionine = N(2)-dimethylguanosine(26) in tRNA + 2 S-adenosyl-L-homocysteine + 2 H(+)</text>
        <dbReference type="Rhea" id="RHEA:43140"/>
        <dbReference type="Rhea" id="RHEA-COMP:10359"/>
        <dbReference type="Rhea" id="RHEA-COMP:10360"/>
        <dbReference type="ChEBI" id="CHEBI:15378"/>
        <dbReference type="ChEBI" id="CHEBI:57856"/>
        <dbReference type="ChEBI" id="CHEBI:59789"/>
        <dbReference type="ChEBI" id="CHEBI:74269"/>
        <dbReference type="ChEBI" id="CHEBI:74513"/>
        <dbReference type="EC" id="2.1.1.216"/>
    </reaction>
</comment>
<dbReference type="FunFam" id="3.40.50.150:FF:000051">
    <property type="entry name" value="tRNA (guanine(26)-N(2))-dimethyltransferase"/>
    <property type="match status" value="1"/>
</dbReference>
<keyword evidence="2 10" id="KW-0489">Methyltransferase</keyword>
<dbReference type="PANTHER" id="PTHR10631">
    <property type="entry name" value="N 2 ,N 2 -DIMETHYLGUANOSINE TRNA METHYLTRANSFERASE"/>
    <property type="match status" value="1"/>
</dbReference>
<dbReference type="PANTHER" id="PTHR10631:SF3">
    <property type="entry name" value="TRNA (GUANINE(26)-N(2))-DIMETHYLTRANSFERASE"/>
    <property type="match status" value="1"/>
</dbReference>
<evidence type="ECO:0000256" key="3">
    <source>
        <dbReference type="ARBA" id="ARBA00022679"/>
    </source>
</evidence>
<dbReference type="InterPro" id="IPR029063">
    <property type="entry name" value="SAM-dependent_MTases_sf"/>
</dbReference>
<protein>
    <recommendedName>
        <fullName evidence="9 10">tRNA (guanine(26)-N(2))-dimethyltransferase</fullName>
        <ecNumber evidence="7 10">2.1.1.216</ecNumber>
    </recommendedName>
</protein>
<evidence type="ECO:0000256" key="4">
    <source>
        <dbReference type="ARBA" id="ARBA00022691"/>
    </source>
</evidence>
<feature type="compositionally biased region" description="Basic and acidic residues" evidence="11">
    <location>
        <begin position="506"/>
        <end position="517"/>
    </location>
</feature>
<dbReference type="GO" id="GO:0000049">
    <property type="term" value="F:tRNA binding"/>
    <property type="evidence" value="ECO:0007669"/>
    <property type="project" value="UniProtKB-UniRule"/>
</dbReference>
<dbReference type="FunFam" id="3.30.56.70:FF:000001">
    <property type="entry name" value="tRNA (guanine(26)-N(2))-dimethyltransferase"/>
    <property type="match status" value="1"/>
</dbReference>
<dbReference type="GO" id="GO:0002940">
    <property type="term" value="P:tRNA N2-guanine methylation"/>
    <property type="evidence" value="ECO:0007669"/>
    <property type="project" value="TreeGrafter"/>
</dbReference>
<evidence type="ECO:0000256" key="2">
    <source>
        <dbReference type="ARBA" id="ARBA00022603"/>
    </source>
</evidence>
<dbReference type="Gene3D" id="3.40.50.150">
    <property type="entry name" value="Vaccinia Virus protein VP39"/>
    <property type="match status" value="1"/>
</dbReference>
<sequence length="523" mass="58788">MSLNSPVEKKPDVDHDSGGKLFKEGAAEIKIRDGVKVFYNPVQEFNRDLSISVLEVASSRYYKDVQDREKNKFRILDALSATGLRSIRFAKEIQNVTEIVANDISALAVQVVEENIRHNNVENTVKCSNLDAVEIMFKSRHPGKKFHAVDLDPYGCPSQFLEGAVQCVEDGGLLLVTCTDMAVLCGNGPETSFTKYGSISLKIGACHEYALRVVLYCIQSYASKHKKYIEPMISISVDFYVRVIVRIFTSAQKCKEITSKLSMLYNCTGCGTMNLQPLGIVNVSCDENQTKRSYKLPPAPVVDKLCSHCNGKHQLGGPIWTGNLHDLDFLKETISVVESKDLKTKNRLIGVLNMIMEELNDVPLYYDAKKLSSTLGTTNIPMLTLRSAIMNGGYRVSYSHANKTSIKTDAPMSFIWDIFREWVKQNPTRQRANPQNSPAYNILSKPIENKIDFSHRDDANPVSRRMKLLRFQMNPAPFWGPGSKSKAGMEHSEKKIRSQNKKKRRALDELGRCETKKQANTAQ</sequence>
<evidence type="ECO:0000256" key="11">
    <source>
        <dbReference type="SAM" id="MobiDB-lite"/>
    </source>
</evidence>
<accession>A0AAW2ICN8</accession>
<evidence type="ECO:0000256" key="1">
    <source>
        <dbReference type="ARBA" id="ARBA00022555"/>
    </source>
</evidence>
<organism evidence="12">
    <name type="scientific">Menopon gallinae</name>
    <name type="common">poultry shaft louse</name>
    <dbReference type="NCBI Taxonomy" id="328185"/>
    <lineage>
        <taxon>Eukaryota</taxon>
        <taxon>Metazoa</taxon>
        <taxon>Ecdysozoa</taxon>
        <taxon>Arthropoda</taxon>
        <taxon>Hexapoda</taxon>
        <taxon>Insecta</taxon>
        <taxon>Pterygota</taxon>
        <taxon>Neoptera</taxon>
        <taxon>Paraneoptera</taxon>
        <taxon>Psocodea</taxon>
        <taxon>Troctomorpha</taxon>
        <taxon>Phthiraptera</taxon>
        <taxon>Amblycera</taxon>
        <taxon>Menoponidae</taxon>
        <taxon>Menopon</taxon>
    </lineage>
</organism>
<evidence type="ECO:0000256" key="10">
    <source>
        <dbReference type="PROSITE-ProRule" id="PRU00958"/>
    </source>
</evidence>
<gene>
    <name evidence="12" type="ORF">PYX00_001059</name>
</gene>
<dbReference type="InterPro" id="IPR002905">
    <property type="entry name" value="Trm1"/>
</dbReference>
<dbReference type="SUPFAM" id="SSF53335">
    <property type="entry name" value="S-adenosyl-L-methionine-dependent methyltransferases"/>
    <property type="match status" value="1"/>
</dbReference>
<feature type="region of interest" description="Disordered" evidence="11">
    <location>
        <begin position="477"/>
        <end position="523"/>
    </location>
</feature>
<keyword evidence="6 10" id="KW-0694">RNA-binding</keyword>
<dbReference type="Gene3D" id="3.30.56.70">
    <property type="entry name" value="N2,N2-dimethylguanosine tRNA methyltransferase, C-terminal domain"/>
    <property type="match status" value="1"/>
</dbReference>
<feature type="compositionally biased region" description="Basic and acidic residues" evidence="11">
    <location>
        <begin position="487"/>
        <end position="496"/>
    </location>
</feature>
<evidence type="ECO:0000313" key="12">
    <source>
        <dbReference type="EMBL" id="KAL0279521.1"/>
    </source>
</evidence>
<dbReference type="GO" id="GO:0160104">
    <property type="term" value="F:tRNA (guanine(26)-N2)-dimethyltransferase activity"/>
    <property type="evidence" value="ECO:0007669"/>
    <property type="project" value="UniProtKB-UniRule"/>
</dbReference>
<keyword evidence="3 10" id="KW-0808">Transferase</keyword>
<dbReference type="NCBIfam" id="TIGR00308">
    <property type="entry name" value="TRM1"/>
    <property type="match status" value="1"/>
</dbReference>
<comment type="caution">
    <text evidence="12">The sequence shown here is derived from an EMBL/GenBank/DDBJ whole genome shotgun (WGS) entry which is preliminary data.</text>
</comment>
<dbReference type="Pfam" id="PF02005">
    <property type="entry name" value="TRM"/>
    <property type="match status" value="1"/>
</dbReference>
<comment type="similarity">
    <text evidence="10">Belongs to the class I-like SAM-binding methyltransferase superfamily. Trm1 family.</text>
</comment>
<evidence type="ECO:0000256" key="9">
    <source>
        <dbReference type="ARBA" id="ARBA00074266"/>
    </source>
</evidence>
<dbReference type="EC" id="2.1.1.216" evidence="7 10"/>
<dbReference type="PROSITE" id="PS51626">
    <property type="entry name" value="SAM_MT_TRM1"/>
    <property type="match status" value="1"/>
</dbReference>
<keyword evidence="4 10" id="KW-0949">S-adenosyl-L-methionine</keyword>
<dbReference type="InterPro" id="IPR042296">
    <property type="entry name" value="tRNA_met_Trm1_C"/>
</dbReference>
<proteinExistence type="inferred from homology"/>
<evidence type="ECO:0000256" key="7">
    <source>
        <dbReference type="ARBA" id="ARBA00039099"/>
    </source>
</evidence>
<evidence type="ECO:0000256" key="8">
    <source>
        <dbReference type="ARBA" id="ARBA00051897"/>
    </source>
</evidence>
<evidence type="ECO:0000256" key="5">
    <source>
        <dbReference type="ARBA" id="ARBA00022694"/>
    </source>
</evidence>
<evidence type="ECO:0000256" key="6">
    <source>
        <dbReference type="ARBA" id="ARBA00022884"/>
    </source>
</evidence>
<dbReference type="EMBL" id="JARGDH010000001">
    <property type="protein sequence ID" value="KAL0279521.1"/>
    <property type="molecule type" value="Genomic_DNA"/>
</dbReference>
<keyword evidence="1 10" id="KW-0820">tRNA-binding</keyword>
<keyword evidence="5 10" id="KW-0819">tRNA processing</keyword>